<keyword evidence="5 10" id="KW-0145">Chemotaxis</keyword>
<comment type="subunit">
    <text evidence="10">Homodimer.</text>
</comment>
<dbReference type="eggNOG" id="COG3143">
    <property type="taxonomic scope" value="Bacteria"/>
</dbReference>
<dbReference type="PIRSF" id="PIRSF002884">
    <property type="entry name" value="CheZ"/>
    <property type="match status" value="1"/>
</dbReference>
<comment type="similarity">
    <text evidence="2 10">Belongs to the CheZ family.</text>
</comment>
<keyword evidence="7 10" id="KW-0378">Hydrolase</keyword>
<dbReference type="PANTHER" id="PTHR43693">
    <property type="entry name" value="PROTEIN PHOSPHATASE CHEZ"/>
    <property type="match status" value="1"/>
</dbReference>
<evidence type="ECO:0000256" key="9">
    <source>
        <dbReference type="ARBA" id="ARBA00029599"/>
    </source>
</evidence>
<sequence>MNAGTSKLITLEQAHELVALLQDGQQEQADEMVRELAQPIQKELFDEVGKLTRQLHNALVDFQVDNRLVELANNDIPDAKERLTYVIDMTEQAANKTMDAVEECLPLSDALTSNLAAVKPNWERLMRRDISLNEFKGLCHDVQHFLGQCDADANRLRQLLNEILMAQDFQDLTGQMIRRVIDLVKEVETSLVSLLTVFGAQADEQYESSVKASIEAEGPIINADTRQDVVTGQDEVDDLLSSLGF</sequence>
<evidence type="ECO:0000313" key="13">
    <source>
        <dbReference type="Proteomes" id="UP000029264"/>
    </source>
</evidence>
<dbReference type="GO" id="GO:0009288">
    <property type="term" value="C:bacterial-type flagellum"/>
    <property type="evidence" value="ECO:0007669"/>
    <property type="project" value="InterPro"/>
</dbReference>
<gene>
    <name evidence="12" type="ORF">HR45_13860</name>
</gene>
<keyword evidence="6 10" id="KW-0283">Flagellar rotation</keyword>
<dbReference type="STRING" id="1515746.HR45_13860"/>
<dbReference type="EC" id="3.1.3.-" evidence="10"/>
<keyword evidence="4 10" id="KW-0963">Cytoplasm</keyword>
<dbReference type="AlphaFoldDB" id="A0A094LP29"/>
<dbReference type="OrthoDB" id="9773007at2"/>
<dbReference type="GO" id="GO:0097588">
    <property type="term" value="P:archaeal or bacterial-type flagellum-dependent cell motility"/>
    <property type="evidence" value="ECO:0007669"/>
    <property type="project" value="UniProtKB-KW"/>
</dbReference>
<dbReference type="SUPFAM" id="SSF75708">
    <property type="entry name" value="Chemotaxis phosphatase CheZ"/>
    <property type="match status" value="1"/>
</dbReference>
<evidence type="ECO:0000256" key="4">
    <source>
        <dbReference type="ARBA" id="ARBA00022490"/>
    </source>
</evidence>
<evidence type="ECO:0000256" key="5">
    <source>
        <dbReference type="ARBA" id="ARBA00022500"/>
    </source>
</evidence>
<dbReference type="GO" id="GO:0004721">
    <property type="term" value="F:phosphoprotein phosphatase activity"/>
    <property type="evidence" value="ECO:0007669"/>
    <property type="project" value="UniProtKB-KW"/>
</dbReference>
<dbReference type="PANTHER" id="PTHR43693:SF1">
    <property type="entry name" value="PROTEIN PHOSPHATASE CHEZ"/>
    <property type="match status" value="1"/>
</dbReference>
<feature type="site" description="Enhances dephosphorylation of CheY-P" evidence="11">
    <location>
        <position position="175"/>
    </location>
</feature>
<comment type="subcellular location">
    <subcellularLocation>
        <location evidence="1 10">Cytoplasm</location>
    </subcellularLocation>
</comment>
<evidence type="ECO:0000256" key="10">
    <source>
        <dbReference type="PIRNR" id="PIRNR002884"/>
    </source>
</evidence>
<name>A0A094LP29_9GAMM</name>
<dbReference type="GO" id="GO:0050920">
    <property type="term" value="P:regulation of chemotaxis"/>
    <property type="evidence" value="ECO:0007669"/>
    <property type="project" value="InterPro"/>
</dbReference>
<evidence type="ECO:0000256" key="2">
    <source>
        <dbReference type="ARBA" id="ARBA00005908"/>
    </source>
</evidence>
<dbReference type="Gene3D" id="1.10.287.500">
    <property type="entry name" value="Helix hairpin bin"/>
    <property type="match status" value="1"/>
</dbReference>
<evidence type="ECO:0000256" key="8">
    <source>
        <dbReference type="ARBA" id="ARBA00022912"/>
    </source>
</evidence>
<protein>
    <recommendedName>
        <fullName evidence="3 10">Protein phosphatase CheZ</fullName>
        <ecNumber evidence="10">3.1.3.-</ecNumber>
    </recommendedName>
    <alternativeName>
        <fullName evidence="9 10">Chemotaxis protein CheZ</fullName>
    </alternativeName>
</protein>
<evidence type="ECO:0000256" key="1">
    <source>
        <dbReference type="ARBA" id="ARBA00004496"/>
    </source>
</evidence>
<accession>A0A094LP29</accession>
<evidence type="ECO:0000313" key="12">
    <source>
        <dbReference type="EMBL" id="KFZ36883.1"/>
    </source>
</evidence>
<dbReference type="RefSeq" id="WP_037443842.1">
    <property type="nucleotide sequence ID" value="NZ_JPEO01000011.1"/>
</dbReference>
<proteinExistence type="inferred from homology"/>
<dbReference type="EMBL" id="JPEO01000011">
    <property type="protein sequence ID" value="KFZ36883.1"/>
    <property type="molecule type" value="Genomic_DNA"/>
</dbReference>
<evidence type="ECO:0000256" key="11">
    <source>
        <dbReference type="PIRSR" id="PIRSR002884-1"/>
    </source>
</evidence>
<dbReference type="InterPro" id="IPR007439">
    <property type="entry name" value="Chemotax_Pase_CheZ"/>
</dbReference>
<evidence type="ECO:0000256" key="6">
    <source>
        <dbReference type="ARBA" id="ARBA00022779"/>
    </source>
</evidence>
<keyword evidence="13" id="KW-1185">Reference proteome</keyword>
<dbReference type="GO" id="GO:0005737">
    <property type="term" value="C:cytoplasm"/>
    <property type="evidence" value="ECO:0007669"/>
    <property type="project" value="UniProtKB-SubCell"/>
</dbReference>
<comment type="function">
    <text evidence="10">Plays an important role in bacterial chemotaxis signal transduction pathway by accelerating the dephosphorylation of phosphorylated CheY (CheY-P).</text>
</comment>
<dbReference type="InterPro" id="IPR050992">
    <property type="entry name" value="CheZ_family_phosphatases"/>
</dbReference>
<organism evidence="12 13">
    <name type="scientific">Shewanella mangrovi</name>
    <dbReference type="NCBI Taxonomy" id="1515746"/>
    <lineage>
        <taxon>Bacteria</taxon>
        <taxon>Pseudomonadati</taxon>
        <taxon>Pseudomonadota</taxon>
        <taxon>Gammaproteobacteria</taxon>
        <taxon>Alteromonadales</taxon>
        <taxon>Shewanellaceae</taxon>
        <taxon>Shewanella</taxon>
    </lineage>
</organism>
<reference evidence="12 13" key="1">
    <citation type="submission" date="2014-06" db="EMBL/GenBank/DDBJ databases">
        <title>Shewanella sp. YQH10.</title>
        <authorList>
            <person name="Liu Y."/>
            <person name="Zeng R."/>
        </authorList>
    </citation>
    <scope>NUCLEOTIDE SEQUENCE [LARGE SCALE GENOMIC DNA]</scope>
    <source>
        <strain evidence="12 13">YQH10</strain>
    </source>
</reference>
<comment type="caution">
    <text evidence="12">The sequence shown here is derived from an EMBL/GenBank/DDBJ whole genome shotgun (WGS) entry which is preliminary data.</text>
</comment>
<keyword evidence="8 10" id="KW-0904">Protein phosphatase</keyword>
<dbReference type="Proteomes" id="UP000029264">
    <property type="component" value="Unassembled WGS sequence"/>
</dbReference>
<dbReference type="Pfam" id="PF04344">
    <property type="entry name" value="CheZ"/>
    <property type="match status" value="1"/>
</dbReference>
<evidence type="ECO:0000256" key="3">
    <source>
        <dbReference type="ARBA" id="ARBA00018484"/>
    </source>
</evidence>
<dbReference type="GO" id="GO:0006935">
    <property type="term" value="P:chemotaxis"/>
    <property type="evidence" value="ECO:0007669"/>
    <property type="project" value="UniProtKB-KW"/>
</dbReference>
<evidence type="ECO:0000256" key="7">
    <source>
        <dbReference type="ARBA" id="ARBA00022801"/>
    </source>
</evidence>